<protein>
    <recommendedName>
        <fullName evidence="4">Steroid 5-alpha reductase C-terminal domain-containing protein</fullName>
    </recommendedName>
</protein>
<sequence length="283" mass="33252">MEINYLFILYLFIISLGINLLFFAIAFTFKSDVFTDITYALTFIVCATTILIWKQNVSWIQILIYACVIIWALRLGTYLLTRILKTKVDHRFDKMRDSFVKFLAFWLLQATTVFFIILPIAFMLSIKPIYFDTNNYFTIIFILIALGGLIFEAIADYQKSNFYKTKAVDDFMKTGLWKISRHPNYFGEMIFWWFLSLGFLFNIIVKNYGTNSNVLIHLLWLLSPLYIQLLLLFVSGVPLLEIKSYKKLEANKLYSQYIQNTSVVVPWIGKKGHITRVKKSYIK</sequence>
<feature type="transmembrane region" description="Helical" evidence="1">
    <location>
        <begin position="217"/>
        <end position="240"/>
    </location>
</feature>
<feature type="transmembrane region" description="Helical" evidence="1">
    <location>
        <begin position="185"/>
        <end position="205"/>
    </location>
</feature>
<reference evidence="2 3" key="1">
    <citation type="submission" date="2017-11" db="EMBL/GenBank/DDBJ databases">
        <title>Genome sequence of Entomoplasma somnilux PYAN-1 (ATCC 49194).</title>
        <authorList>
            <person name="Lo W.-S."/>
            <person name="Gasparich G.E."/>
            <person name="Kuo C.-H."/>
        </authorList>
    </citation>
    <scope>NUCLEOTIDE SEQUENCE [LARGE SCALE GENOMIC DNA]</scope>
    <source>
        <strain evidence="2 3">PYAN-1</strain>
    </source>
</reference>
<keyword evidence="3" id="KW-1185">Reference proteome</keyword>
<feature type="transmembrane region" description="Helical" evidence="1">
    <location>
        <begin position="6"/>
        <end position="26"/>
    </location>
</feature>
<gene>
    <name evidence="2" type="ORF">ESOMN_v1c02300</name>
</gene>
<keyword evidence="1" id="KW-1133">Transmembrane helix</keyword>
<dbReference type="KEGG" id="esx:ESOMN_v1c02300"/>
<accession>A0A2K8NXZ7</accession>
<feature type="transmembrane region" description="Helical" evidence="1">
    <location>
        <begin position="102"/>
        <end position="124"/>
    </location>
</feature>
<feature type="transmembrane region" description="Helical" evidence="1">
    <location>
        <begin position="59"/>
        <end position="81"/>
    </location>
</feature>
<dbReference type="Gene3D" id="1.20.120.1630">
    <property type="match status" value="1"/>
</dbReference>
<dbReference type="InterPro" id="IPR010721">
    <property type="entry name" value="UstE-like"/>
</dbReference>
<feature type="transmembrane region" description="Helical" evidence="1">
    <location>
        <begin position="136"/>
        <end position="155"/>
    </location>
</feature>
<evidence type="ECO:0000256" key="1">
    <source>
        <dbReference type="SAM" id="Phobius"/>
    </source>
</evidence>
<evidence type="ECO:0000313" key="2">
    <source>
        <dbReference type="EMBL" id="ATZ18614.1"/>
    </source>
</evidence>
<organism evidence="2 3">
    <name type="scientific">Williamsoniiplasma somnilux</name>
    <dbReference type="NCBI Taxonomy" id="215578"/>
    <lineage>
        <taxon>Bacteria</taxon>
        <taxon>Bacillati</taxon>
        <taxon>Mycoplasmatota</taxon>
        <taxon>Mollicutes</taxon>
        <taxon>Entomoplasmatales</taxon>
        <taxon>Williamsoniiplasma</taxon>
    </lineage>
</organism>
<dbReference type="AlphaFoldDB" id="A0A2K8NXZ7"/>
<dbReference type="RefSeq" id="WP_024863700.1">
    <property type="nucleotide sequence ID" value="NZ_CP024965.1"/>
</dbReference>
<proteinExistence type="predicted"/>
<evidence type="ECO:0008006" key="4">
    <source>
        <dbReference type="Google" id="ProtNLM"/>
    </source>
</evidence>
<dbReference type="GO" id="GO:0016020">
    <property type="term" value="C:membrane"/>
    <property type="evidence" value="ECO:0007669"/>
    <property type="project" value="TreeGrafter"/>
</dbReference>
<feature type="transmembrane region" description="Helical" evidence="1">
    <location>
        <begin position="33"/>
        <end position="53"/>
    </location>
</feature>
<evidence type="ECO:0000313" key="3">
    <source>
        <dbReference type="Proteomes" id="UP000232230"/>
    </source>
</evidence>
<name>A0A2K8NXZ7_9MOLU</name>
<dbReference type="Pfam" id="PF06966">
    <property type="entry name" value="DUF1295"/>
    <property type="match status" value="1"/>
</dbReference>
<dbReference type="PANTHER" id="PTHR32251">
    <property type="entry name" value="3-OXO-5-ALPHA-STEROID 4-DEHYDROGENASE"/>
    <property type="match status" value="1"/>
</dbReference>
<dbReference type="PANTHER" id="PTHR32251:SF17">
    <property type="entry name" value="STEROID 5-ALPHA REDUCTASE C-TERMINAL DOMAIN-CONTAINING PROTEIN"/>
    <property type="match status" value="1"/>
</dbReference>
<dbReference type="Proteomes" id="UP000232230">
    <property type="component" value="Chromosome"/>
</dbReference>
<dbReference type="EMBL" id="CP024965">
    <property type="protein sequence ID" value="ATZ18614.1"/>
    <property type="molecule type" value="Genomic_DNA"/>
</dbReference>
<keyword evidence="1" id="KW-0472">Membrane</keyword>
<keyword evidence="1" id="KW-0812">Transmembrane</keyword>